<reference evidence="2" key="1">
    <citation type="submission" date="2017-06" db="EMBL/GenBank/DDBJ databases">
        <title>Genome analysis of Fimbriiglobus ruber SP5, the first member of the order Planctomycetales with confirmed chitinolytic capability.</title>
        <authorList>
            <person name="Ravin N.V."/>
            <person name="Rakitin A.L."/>
            <person name="Ivanova A.A."/>
            <person name="Beletsky A.V."/>
            <person name="Kulichevskaya I.S."/>
            <person name="Mardanov A.V."/>
            <person name="Dedysh S.N."/>
        </authorList>
    </citation>
    <scope>NUCLEOTIDE SEQUENCE [LARGE SCALE GENOMIC DNA]</scope>
    <source>
        <strain evidence="2">SP5</strain>
    </source>
</reference>
<dbReference type="RefSeq" id="WP_088259700.1">
    <property type="nucleotide sequence ID" value="NZ_NIDE01000017.1"/>
</dbReference>
<dbReference type="NCBIfam" id="TIGR02996">
    <property type="entry name" value="rpt_mate_G_obs"/>
    <property type="match status" value="1"/>
</dbReference>
<proteinExistence type="predicted"/>
<organism evidence="1 2">
    <name type="scientific">Fimbriiglobus ruber</name>
    <dbReference type="NCBI Taxonomy" id="1908690"/>
    <lineage>
        <taxon>Bacteria</taxon>
        <taxon>Pseudomonadati</taxon>
        <taxon>Planctomycetota</taxon>
        <taxon>Planctomycetia</taxon>
        <taxon>Gemmatales</taxon>
        <taxon>Gemmataceae</taxon>
        <taxon>Fimbriiglobus</taxon>
    </lineage>
</organism>
<dbReference type="EMBL" id="NIDE01000017">
    <property type="protein sequence ID" value="OWK36734.1"/>
    <property type="molecule type" value="Genomic_DNA"/>
</dbReference>
<evidence type="ECO:0000313" key="2">
    <source>
        <dbReference type="Proteomes" id="UP000214646"/>
    </source>
</evidence>
<gene>
    <name evidence="1" type="ORF">FRUB_09297</name>
</gene>
<comment type="caution">
    <text evidence="1">The sequence shown here is derived from an EMBL/GenBank/DDBJ whole genome shotgun (WGS) entry which is preliminary data.</text>
</comment>
<dbReference type="Proteomes" id="UP000214646">
    <property type="component" value="Unassembled WGS sequence"/>
</dbReference>
<dbReference type="InterPro" id="IPR014338">
    <property type="entry name" value="CHP02996_rpt-companion-dom"/>
</dbReference>
<accession>A0A225DAP7</accession>
<dbReference type="AlphaFoldDB" id="A0A225DAP7"/>
<evidence type="ECO:0000313" key="1">
    <source>
        <dbReference type="EMBL" id="OWK36734.1"/>
    </source>
</evidence>
<sequence length="215" mass="24678">MDEEAFLRAIGAAPDDHTVRLVYADWLEERADPRAELVRLQVRLREAADDDPSHAPLQAREQELRAGCPVYWLARLDPPVWCVVGNIVDTRPSVVGEGARHGTRLFRPNAKIFLATRNHWHALLAPDRYARESIEVVGQHRKSREWIGSWVRVALTANWRVRLVHHPGALVRLREAGWAGFWLRPHEFQCPPERGSVECLQALFEAIFATLRRPE</sequence>
<evidence type="ECO:0008006" key="3">
    <source>
        <dbReference type="Google" id="ProtNLM"/>
    </source>
</evidence>
<name>A0A225DAP7_9BACT</name>
<keyword evidence="2" id="KW-1185">Reference proteome</keyword>
<protein>
    <recommendedName>
        <fullName evidence="3">TIGR02996 domain-containing protein</fullName>
    </recommendedName>
</protein>